<feature type="domain" description="F-box" evidence="1">
    <location>
        <begin position="7"/>
        <end position="52"/>
    </location>
</feature>
<dbReference type="InterPro" id="IPR001810">
    <property type="entry name" value="F-box_dom"/>
</dbReference>
<dbReference type="SUPFAM" id="SSF52047">
    <property type="entry name" value="RNI-like"/>
    <property type="match status" value="1"/>
</dbReference>
<dbReference type="InterPro" id="IPR036047">
    <property type="entry name" value="F-box-like_dom_sf"/>
</dbReference>
<organism evidence="2 3">
    <name type="scientific">Actinomortierella ambigua</name>
    <dbReference type="NCBI Taxonomy" id="1343610"/>
    <lineage>
        <taxon>Eukaryota</taxon>
        <taxon>Fungi</taxon>
        <taxon>Fungi incertae sedis</taxon>
        <taxon>Mucoromycota</taxon>
        <taxon>Mortierellomycotina</taxon>
        <taxon>Mortierellomycetes</taxon>
        <taxon>Mortierellales</taxon>
        <taxon>Mortierellaceae</taxon>
        <taxon>Actinomortierella</taxon>
    </lineage>
</organism>
<dbReference type="Proteomes" id="UP000807716">
    <property type="component" value="Unassembled WGS sequence"/>
</dbReference>
<gene>
    <name evidence="2" type="ORF">DFQ27_000776</name>
</gene>
<accession>A0A9P6QF43</accession>
<evidence type="ECO:0000313" key="3">
    <source>
        <dbReference type="Proteomes" id="UP000807716"/>
    </source>
</evidence>
<evidence type="ECO:0000259" key="1">
    <source>
        <dbReference type="PROSITE" id="PS50181"/>
    </source>
</evidence>
<dbReference type="PANTHER" id="PTHR38926">
    <property type="entry name" value="F-BOX DOMAIN CONTAINING PROTEIN, EXPRESSED"/>
    <property type="match status" value="1"/>
</dbReference>
<reference evidence="2" key="1">
    <citation type="journal article" date="2020" name="Fungal Divers.">
        <title>Resolving the Mortierellaceae phylogeny through synthesis of multi-gene phylogenetics and phylogenomics.</title>
        <authorList>
            <person name="Vandepol N."/>
            <person name="Liber J."/>
            <person name="Desiro A."/>
            <person name="Na H."/>
            <person name="Kennedy M."/>
            <person name="Barry K."/>
            <person name="Grigoriev I.V."/>
            <person name="Miller A.N."/>
            <person name="O'Donnell K."/>
            <person name="Stajich J.E."/>
            <person name="Bonito G."/>
        </authorList>
    </citation>
    <scope>NUCLEOTIDE SEQUENCE</scope>
    <source>
        <strain evidence="2">BC1065</strain>
    </source>
</reference>
<dbReference type="PROSITE" id="PS50181">
    <property type="entry name" value="FBOX"/>
    <property type="match status" value="1"/>
</dbReference>
<evidence type="ECO:0000313" key="2">
    <source>
        <dbReference type="EMBL" id="KAG0265180.1"/>
    </source>
</evidence>
<name>A0A9P6QF43_9FUNG</name>
<dbReference type="EMBL" id="JAAAJB010000121">
    <property type="protein sequence ID" value="KAG0265180.1"/>
    <property type="molecule type" value="Genomic_DNA"/>
</dbReference>
<dbReference type="AlphaFoldDB" id="A0A9P6QF43"/>
<keyword evidence="3" id="KW-1185">Reference proteome</keyword>
<comment type="caution">
    <text evidence="2">The sequence shown here is derived from an EMBL/GenBank/DDBJ whole genome shotgun (WGS) entry which is preliminary data.</text>
</comment>
<proteinExistence type="predicted"/>
<sequence>MTLHSNTIHFSDLPPECLTLIVNQIPLRDLYRLLTVNRAFFKVVVRKLYEDPIKVLSRYYEVQSKNNAKALQALFSLLARCLPAADQEILYNYARMDRPAPSSGRPYVPYTQLIQTLSLEHDLLLHNPSGLVDLTDRIYQNGNHDLANNLVTYTATFMLSTRGSRHQWQYKEPLSSEANKGLISVMEEELRQAADFFVALAAMQQKHRQSDPANIVHRRASSSIAPKQLDARLVGYVPPRYYPSILNPLRRFFKLLPIIKARKVLGNTGYRCDYGSLGDSMWHRFYASPYSFNLGMIEELAPWLSSADTDLDSPWPQENIQRILRQCRSLKLLSLNLDIVSSDVFEWAVQESLFTRSVVQGSPPLPRVALQELNLTGSHALPMRKVILDAAVAFPSLCTLKIIWPKDETKDETLDLRGLLTFPNLRTLDVDGNKGVLWNSAIFNGLPHLKHLKLDLGKKVIEHLEPCIMDGLESLELIDGGACSLFHPQTIASMTQLRRLVINCCVMNDVQFWHQEWAFPNLEYLYLRRGCLKGFHIHMVGSSKCPKLTDLYVNGSTIVDHKLEDTNLSSLAPFGSLPSVKRLVLTSFRPTTKGYEKVLSAHFPNLQYFATTQGTTSEVLRGKELRKKYYVEK</sequence>
<dbReference type="InterPro" id="IPR032675">
    <property type="entry name" value="LRR_dom_sf"/>
</dbReference>
<dbReference type="SUPFAM" id="SSF81383">
    <property type="entry name" value="F-box domain"/>
    <property type="match status" value="1"/>
</dbReference>
<dbReference type="Gene3D" id="3.80.10.10">
    <property type="entry name" value="Ribonuclease Inhibitor"/>
    <property type="match status" value="1"/>
</dbReference>
<dbReference type="PANTHER" id="PTHR38926:SF72">
    <property type="entry name" value="IM:7136021-RELATED"/>
    <property type="match status" value="1"/>
</dbReference>
<protein>
    <recommendedName>
        <fullName evidence="1">F-box domain-containing protein</fullName>
    </recommendedName>
</protein>